<feature type="non-terminal residue" evidence="6">
    <location>
        <position position="105"/>
    </location>
</feature>
<dbReference type="EMBL" id="LJIG01016012">
    <property type="protein sequence ID" value="KRT81878.1"/>
    <property type="molecule type" value="Genomic_DNA"/>
</dbReference>
<reference evidence="6 7" key="1">
    <citation type="submission" date="2015-09" db="EMBL/GenBank/DDBJ databases">
        <title>Draft genome of the scarab beetle Oryctes borbonicus.</title>
        <authorList>
            <person name="Meyer J.M."/>
            <person name="Markov G.V."/>
            <person name="Baskaran P."/>
            <person name="Herrmann M."/>
            <person name="Sommer R.J."/>
            <person name="Roedelsperger C."/>
        </authorList>
    </citation>
    <scope>NUCLEOTIDE SEQUENCE [LARGE SCALE GENOMIC DNA]</scope>
    <source>
        <strain evidence="6">OB123</strain>
        <tissue evidence="6">Whole animal</tissue>
    </source>
</reference>
<keyword evidence="3" id="KW-1133">Transmembrane helix</keyword>
<name>A0A0T6B3K1_9SCAR</name>
<dbReference type="PANTHER" id="PTHR13800">
    <property type="entry name" value="TRANSIENT RECEPTOR POTENTIAL CATION CHANNEL, SUBFAMILY M, MEMBER 6"/>
    <property type="match status" value="1"/>
</dbReference>
<dbReference type="InterPro" id="IPR050927">
    <property type="entry name" value="TRPM"/>
</dbReference>
<dbReference type="Proteomes" id="UP000051574">
    <property type="component" value="Unassembled WGS sequence"/>
</dbReference>
<proteinExistence type="predicted"/>
<evidence type="ECO:0000313" key="7">
    <source>
        <dbReference type="Proteomes" id="UP000051574"/>
    </source>
</evidence>
<dbReference type="GO" id="GO:0030001">
    <property type="term" value="P:metal ion transport"/>
    <property type="evidence" value="ECO:0007669"/>
    <property type="project" value="TreeGrafter"/>
</dbReference>
<keyword evidence="7" id="KW-1185">Reference proteome</keyword>
<dbReference type="PANTHER" id="PTHR13800:SF1">
    <property type="entry name" value="TRANSIENT RECEPTOR POTENTIAL CATION CHANNEL TRPM"/>
    <property type="match status" value="1"/>
</dbReference>
<dbReference type="Pfam" id="PF25508">
    <property type="entry name" value="TRPM2"/>
    <property type="match status" value="1"/>
</dbReference>
<evidence type="ECO:0000259" key="5">
    <source>
        <dbReference type="Pfam" id="PF25508"/>
    </source>
</evidence>
<accession>A0A0T6B3K1</accession>
<keyword evidence="2" id="KW-0812">Transmembrane</keyword>
<dbReference type="GO" id="GO:0005886">
    <property type="term" value="C:plasma membrane"/>
    <property type="evidence" value="ECO:0007669"/>
    <property type="project" value="TreeGrafter"/>
</dbReference>
<comment type="caution">
    <text evidence="6">The sequence shown here is derived from an EMBL/GenBank/DDBJ whole genome shotgun (WGS) entry which is preliminary data.</text>
</comment>
<evidence type="ECO:0000256" key="3">
    <source>
        <dbReference type="ARBA" id="ARBA00022989"/>
    </source>
</evidence>
<comment type="subcellular location">
    <subcellularLocation>
        <location evidence="1">Membrane</location>
        <topology evidence="1">Multi-pass membrane protein</topology>
    </subcellularLocation>
</comment>
<feature type="non-terminal residue" evidence="6">
    <location>
        <position position="1"/>
    </location>
</feature>
<evidence type="ECO:0000256" key="4">
    <source>
        <dbReference type="ARBA" id="ARBA00023136"/>
    </source>
</evidence>
<feature type="domain" description="TRPM-like" evidence="5">
    <location>
        <begin position="24"/>
        <end position="99"/>
    </location>
</feature>
<dbReference type="AlphaFoldDB" id="A0A0T6B3K1"/>
<keyword evidence="4" id="KW-0472">Membrane</keyword>
<gene>
    <name evidence="6" type="ORF">AMK59_5909</name>
</gene>
<dbReference type="OrthoDB" id="6779702at2759"/>
<dbReference type="InterPro" id="IPR057366">
    <property type="entry name" value="TRPM-like"/>
</dbReference>
<evidence type="ECO:0000313" key="6">
    <source>
        <dbReference type="EMBL" id="KRT81878.1"/>
    </source>
</evidence>
<organism evidence="6 7">
    <name type="scientific">Oryctes borbonicus</name>
    <dbReference type="NCBI Taxonomy" id="1629725"/>
    <lineage>
        <taxon>Eukaryota</taxon>
        <taxon>Metazoa</taxon>
        <taxon>Ecdysozoa</taxon>
        <taxon>Arthropoda</taxon>
        <taxon>Hexapoda</taxon>
        <taxon>Insecta</taxon>
        <taxon>Pterygota</taxon>
        <taxon>Neoptera</taxon>
        <taxon>Endopterygota</taxon>
        <taxon>Coleoptera</taxon>
        <taxon>Polyphaga</taxon>
        <taxon>Scarabaeiformia</taxon>
        <taxon>Scarabaeidae</taxon>
        <taxon>Dynastinae</taxon>
        <taxon>Oryctes</taxon>
    </lineage>
</organism>
<dbReference type="GO" id="GO:0005261">
    <property type="term" value="F:monoatomic cation channel activity"/>
    <property type="evidence" value="ECO:0007669"/>
    <property type="project" value="TreeGrafter"/>
</dbReference>
<sequence length="105" mass="12377">SFYTRRKFRPIYAKVMNQNSRHYNALSLLAETLPNPQSFCLFDYPFNELLIWAVLMKRQKMALLMWQHGEEALAKALIACKLYKAMAHEAAEDDMETEVYEELRA</sequence>
<evidence type="ECO:0000256" key="1">
    <source>
        <dbReference type="ARBA" id="ARBA00004141"/>
    </source>
</evidence>
<protein>
    <recommendedName>
        <fullName evidence="5">TRPM-like domain-containing protein</fullName>
    </recommendedName>
</protein>
<evidence type="ECO:0000256" key="2">
    <source>
        <dbReference type="ARBA" id="ARBA00022692"/>
    </source>
</evidence>